<evidence type="ECO:0000256" key="4">
    <source>
        <dbReference type="ARBA" id="ARBA00022692"/>
    </source>
</evidence>
<dbReference type="InterPro" id="IPR035906">
    <property type="entry name" value="MetI-like_sf"/>
</dbReference>
<feature type="transmembrane region" description="Helical" evidence="7">
    <location>
        <begin position="135"/>
        <end position="156"/>
    </location>
</feature>
<keyword evidence="4 7" id="KW-0812">Transmembrane</keyword>
<organism evidence="9 10">
    <name type="scientific">Carboxydichorda subterranea</name>
    <dbReference type="NCBI Taxonomy" id="3109565"/>
    <lineage>
        <taxon>Bacteria</taxon>
        <taxon>Bacillati</taxon>
        <taxon>Bacillota</taxon>
        <taxon>Limnochordia</taxon>
        <taxon>Limnochordales</taxon>
        <taxon>Geochordaceae</taxon>
        <taxon>Carboxydichorda</taxon>
    </lineage>
</organism>
<dbReference type="PROSITE" id="PS50928">
    <property type="entry name" value="ABC_TM1"/>
    <property type="match status" value="1"/>
</dbReference>
<sequence length="336" mass="37231">MARYVLMRLGLAVPIILILVSIMFLILRVMPGDPVLAMLGGRNVSPQVIAEYRQRLGLDRPLLLQYVDYLGQVARGDFGTSIRTGRPVIRELLDRFPATLELAVSGMLVAFVLGLAGGMMAATRADRAPDHAMRLANVGFFAMPIFWFGLMLQMIFAVRLHWFPVGGRLDPVTAALFEPRTGFYALDALLERDWEALGSALHHMVLPAVTLGVVLSGVVGRLSRTRLLEVLDADYVRTARAKGLAERRVLWVHALRNAMIPIVTVVGMQFALLLAGAVLTETVFSWPGIGRYLLMSIDYRDFPAIQGSVVFIALFISVINLLVDMTYPLLDPRVRF</sequence>
<evidence type="ECO:0000256" key="7">
    <source>
        <dbReference type="RuleBase" id="RU363032"/>
    </source>
</evidence>
<evidence type="ECO:0000256" key="5">
    <source>
        <dbReference type="ARBA" id="ARBA00022989"/>
    </source>
</evidence>
<evidence type="ECO:0000256" key="1">
    <source>
        <dbReference type="ARBA" id="ARBA00004651"/>
    </source>
</evidence>
<feature type="transmembrane region" description="Helical" evidence="7">
    <location>
        <begin position="258"/>
        <end position="284"/>
    </location>
</feature>
<feature type="domain" description="ABC transmembrane type-1" evidence="8">
    <location>
        <begin position="96"/>
        <end position="327"/>
    </location>
</feature>
<proteinExistence type="inferred from homology"/>
<evidence type="ECO:0000313" key="10">
    <source>
        <dbReference type="Proteomes" id="UP001332192"/>
    </source>
</evidence>
<feature type="transmembrane region" description="Helical" evidence="7">
    <location>
        <begin position="200"/>
        <end position="219"/>
    </location>
</feature>
<keyword evidence="2 7" id="KW-0813">Transport</keyword>
<comment type="subcellular location">
    <subcellularLocation>
        <location evidence="1 7">Cell membrane</location>
        <topology evidence="1 7">Multi-pass membrane protein</topology>
    </subcellularLocation>
</comment>
<comment type="similarity">
    <text evidence="7">Belongs to the binding-protein-dependent transport system permease family.</text>
</comment>
<name>A0ABZ1BZK5_9FIRM</name>
<dbReference type="SUPFAM" id="SSF161098">
    <property type="entry name" value="MetI-like"/>
    <property type="match status" value="1"/>
</dbReference>
<feature type="transmembrane region" description="Helical" evidence="7">
    <location>
        <begin position="9"/>
        <end position="30"/>
    </location>
</feature>
<evidence type="ECO:0000259" key="8">
    <source>
        <dbReference type="PROSITE" id="PS50928"/>
    </source>
</evidence>
<accession>A0ABZ1BZK5</accession>
<dbReference type="InterPro" id="IPR045621">
    <property type="entry name" value="BPD_transp_1_N"/>
</dbReference>
<feature type="transmembrane region" description="Helical" evidence="7">
    <location>
        <begin position="304"/>
        <end position="323"/>
    </location>
</feature>
<dbReference type="Gene3D" id="1.10.3720.10">
    <property type="entry name" value="MetI-like"/>
    <property type="match status" value="1"/>
</dbReference>
<protein>
    <submittedName>
        <fullName evidence="9">ABC transporter permease</fullName>
    </submittedName>
</protein>
<dbReference type="Pfam" id="PF19300">
    <property type="entry name" value="BPD_transp_1_N"/>
    <property type="match status" value="1"/>
</dbReference>
<evidence type="ECO:0000256" key="3">
    <source>
        <dbReference type="ARBA" id="ARBA00022475"/>
    </source>
</evidence>
<gene>
    <name evidence="9" type="ORF">U7230_02980</name>
</gene>
<evidence type="ECO:0000313" key="9">
    <source>
        <dbReference type="EMBL" id="WRP17990.1"/>
    </source>
</evidence>
<keyword evidence="5 7" id="KW-1133">Transmembrane helix</keyword>
<feature type="transmembrane region" description="Helical" evidence="7">
    <location>
        <begin position="102"/>
        <end position="123"/>
    </location>
</feature>
<evidence type="ECO:0000256" key="2">
    <source>
        <dbReference type="ARBA" id="ARBA00022448"/>
    </source>
</evidence>
<dbReference type="EMBL" id="CP141615">
    <property type="protein sequence ID" value="WRP17990.1"/>
    <property type="molecule type" value="Genomic_DNA"/>
</dbReference>
<evidence type="ECO:0000256" key="6">
    <source>
        <dbReference type="ARBA" id="ARBA00023136"/>
    </source>
</evidence>
<dbReference type="PANTHER" id="PTHR43163:SF6">
    <property type="entry name" value="DIPEPTIDE TRANSPORT SYSTEM PERMEASE PROTEIN DPPB-RELATED"/>
    <property type="match status" value="1"/>
</dbReference>
<keyword evidence="6 7" id="KW-0472">Membrane</keyword>
<dbReference type="Proteomes" id="UP001332192">
    <property type="component" value="Chromosome"/>
</dbReference>
<keyword evidence="10" id="KW-1185">Reference proteome</keyword>
<dbReference type="PANTHER" id="PTHR43163">
    <property type="entry name" value="DIPEPTIDE TRANSPORT SYSTEM PERMEASE PROTEIN DPPB-RELATED"/>
    <property type="match status" value="1"/>
</dbReference>
<keyword evidence="3" id="KW-1003">Cell membrane</keyword>
<dbReference type="RefSeq" id="WP_324717261.1">
    <property type="nucleotide sequence ID" value="NZ_CP141615.1"/>
</dbReference>
<dbReference type="Pfam" id="PF00528">
    <property type="entry name" value="BPD_transp_1"/>
    <property type="match status" value="1"/>
</dbReference>
<dbReference type="CDD" id="cd06261">
    <property type="entry name" value="TM_PBP2"/>
    <property type="match status" value="1"/>
</dbReference>
<dbReference type="InterPro" id="IPR000515">
    <property type="entry name" value="MetI-like"/>
</dbReference>
<reference evidence="9 10" key="1">
    <citation type="journal article" date="2024" name="Front. Microbiol.">
        <title>Novel thermophilic genera Geochorda gen. nov. and Carboxydochorda gen. nov. from the deep terrestrial subsurface reveal the ecophysiological diversity in the class Limnochordia.</title>
        <authorList>
            <person name="Karnachuk O.V."/>
            <person name="Lukina A.P."/>
            <person name="Avakyan M.R."/>
            <person name="Kadnikov V.V."/>
            <person name="Begmatov S."/>
            <person name="Beletsky A.V."/>
            <person name="Vlasova K.G."/>
            <person name="Novikov A.A."/>
            <person name="Shcherbakova V.A."/>
            <person name="Mardanov A.V."/>
            <person name="Ravin N.V."/>
        </authorList>
    </citation>
    <scope>NUCLEOTIDE SEQUENCE [LARGE SCALE GENOMIC DNA]</scope>
    <source>
        <strain evidence="9 10">L945</strain>
    </source>
</reference>